<evidence type="ECO:0000256" key="1">
    <source>
        <dbReference type="SAM" id="MobiDB-lite"/>
    </source>
</evidence>
<dbReference type="Proteomes" id="UP000075901">
    <property type="component" value="Unassembled WGS sequence"/>
</dbReference>
<accession>A0A182SWM8</accession>
<name>A0A182SWM8_9DIPT</name>
<feature type="region of interest" description="Disordered" evidence="1">
    <location>
        <begin position="123"/>
        <end position="170"/>
    </location>
</feature>
<protein>
    <submittedName>
        <fullName evidence="2">Uncharacterized protein</fullName>
    </submittedName>
</protein>
<evidence type="ECO:0000313" key="3">
    <source>
        <dbReference type="Proteomes" id="UP000075901"/>
    </source>
</evidence>
<evidence type="ECO:0000313" key="2">
    <source>
        <dbReference type="EnsemblMetazoa" id="AMAM014924-PA"/>
    </source>
</evidence>
<dbReference type="AlphaFoldDB" id="A0A182SWM8"/>
<dbReference type="VEuPathDB" id="VectorBase:AMAM014924"/>
<sequence length="170" mass="17299">MIEGTGVALVDGCDPFERFNDIVASGTTRTELAGTRMIPGIAFVVDCDPRFFFQSLNESVEPAAGAIDGTGVALVDGCDPRILPASPAGRGITCAESAAGAKASTGVALVDGYDPRFLSTIPAGRVSPSTEPASGARDGSGVSLDDVRGPKTKTIVPMEHNTTDGSENAV</sequence>
<reference evidence="2" key="2">
    <citation type="submission" date="2020-05" db="UniProtKB">
        <authorList>
            <consortium name="EnsemblMetazoa"/>
        </authorList>
    </citation>
    <scope>IDENTIFICATION</scope>
    <source>
        <strain evidence="2">maculatus3</strain>
    </source>
</reference>
<proteinExistence type="predicted"/>
<reference evidence="3" key="1">
    <citation type="submission" date="2013-09" db="EMBL/GenBank/DDBJ databases">
        <title>The Genome Sequence of Anopheles maculatus species B.</title>
        <authorList>
            <consortium name="The Broad Institute Genomics Platform"/>
            <person name="Neafsey D.E."/>
            <person name="Besansky N."/>
            <person name="Howell P."/>
            <person name="Walton C."/>
            <person name="Young S.K."/>
            <person name="Zeng Q."/>
            <person name="Gargeya S."/>
            <person name="Fitzgerald M."/>
            <person name="Haas B."/>
            <person name="Abouelleil A."/>
            <person name="Allen A.W."/>
            <person name="Alvarado L."/>
            <person name="Arachchi H.M."/>
            <person name="Berlin A.M."/>
            <person name="Chapman S.B."/>
            <person name="Gainer-Dewar J."/>
            <person name="Goldberg J."/>
            <person name="Griggs A."/>
            <person name="Gujja S."/>
            <person name="Hansen M."/>
            <person name="Howarth C."/>
            <person name="Imamovic A."/>
            <person name="Ireland A."/>
            <person name="Larimer J."/>
            <person name="McCowan C."/>
            <person name="Murphy C."/>
            <person name="Pearson M."/>
            <person name="Poon T.W."/>
            <person name="Priest M."/>
            <person name="Roberts A."/>
            <person name="Saif S."/>
            <person name="Shea T."/>
            <person name="Sisk P."/>
            <person name="Sykes S."/>
            <person name="Wortman J."/>
            <person name="Nusbaum C."/>
            <person name="Birren B."/>
        </authorList>
    </citation>
    <scope>NUCLEOTIDE SEQUENCE [LARGE SCALE GENOMIC DNA]</scope>
    <source>
        <strain evidence="3">maculatus3</strain>
    </source>
</reference>
<keyword evidence="3" id="KW-1185">Reference proteome</keyword>
<dbReference type="EnsemblMetazoa" id="AMAM014924-RA">
    <property type="protein sequence ID" value="AMAM014924-PA"/>
    <property type="gene ID" value="AMAM014924"/>
</dbReference>
<organism evidence="2 3">
    <name type="scientific">Anopheles maculatus</name>
    <dbReference type="NCBI Taxonomy" id="74869"/>
    <lineage>
        <taxon>Eukaryota</taxon>
        <taxon>Metazoa</taxon>
        <taxon>Ecdysozoa</taxon>
        <taxon>Arthropoda</taxon>
        <taxon>Hexapoda</taxon>
        <taxon>Insecta</taxon>
        <taxon>Pterygota</taxon>
        <taxon>Neoptera</taxon>
        <taxon>Endopterygota</taxon>
        <taxon>Diptera</taxon>
        <taxon>Nematocera</taxon>
        <taxon>Culicoidea</taxon>
        <taxon>Culicidae</taxon>
        <taxon>Anophelinae</taxon>
        <taxon>Anopheles</taxon>
        <taxon>Anopheles maculatus group</taxon>
    </lineage>
</organism>